<evidence type="ECO:0000313" key="1">
    <source>
        <dbReference type="EMBL" id="DAE00150.1"/>
    </source>
</evidence>
<dbReference type="EMBL" id="BK015299">
    <property type="protein sequence ID" value="DAE00150.1"/>
    <property type="molecule type" value="Genomic_DNA"/>
</dbReference>
<name>A0A8S5NZA7_9CAUD</name>
<reference evidence="1" key="1">
    <citation type="journal article" date="2021" name="Proc. Natl. Acad. Sci. U.S.A.">
        <title>A Catalog of Tens of Thousands of Viruses from Human Metagenomes Reveals Hidden Associations with Chronic Diseases.</title>
        <authorList>
            <person name="Tisza M.J."/>
            <person name="Buck C.B."/>
        </authorList>
    </citation>
    <scope>NUCLEOTIDE SEQUENCE</scope>
    <source>
        <strain evidence="1">CtTBR23</strain>
    </source>
</reference>
<organism evidence="1">
    <name type="scientific">Siphoviridae sp. ctTBR23</name>
    <dbReference type="NCBI Taxonomy" id="2825515"/>
    <lineage>
        <taxon>Viruses</taxon>
        <taxon>Duplodnaviria</taxon>
        <taxon>Heunggongvirae</taxon>
        <taxon>Uroviricota</taxon>
        <taxon>Caudoviricetes</taxon>
    </lineage>
</organism>
<sequence>MTKCQSRSTAILPKSGLKIRETCQKILGGAIKLHPKG</sequence>
<protein>
    <submittedName>
        <fullName evidence="1">Uncharacterized protein</fullName>
    </submittedName>
</protein>
<proteinExistence type="predicted"/>
<accession>A0A8S5NZA7</accession>